<dbReference type="Proteomes" id="UP000070533">
    <property type="component" value="Unassembled WGS sequence"/>
</dbReference>
<sequence>MMRSIGEMGFGMSSAMLQSTNLTMLAWCQWLWKEMQGWGNEKDL</sequence>
<protein>
    <submittedName>
        <fullName evidence="1">Uncharacterized protein</fullName>
    </submittedName>
</protein>
<accession>A0A133QAH9</accession>
<dbReference type="STRING" id="28128.HMPREF3226_01102"/>
<comment type="caution">
    <text evidence="1">The sequence shown here is derived from an EMBL/GenBank/DDBJ whole genome shotgun (WGS) entry which is preliminary data.</text>
</comment>
<dbReference type="EMBL" id="LRQG01000086">
    <property type="protein sequence ID" value="KXA39891.1"/>
    <property type="molecule type" value="Genomic_DNA"/>
</dbReference>
<keyword evidence="2" id="KW-1185">Reference proteome</keyword>
<name>A0A133QAH9_9BACT</name>
<proteinExistence type="predicted"/>
<evidence type="ECO:0000313" key="2">
    <source>
        <dbReference type="Proteomes" id="UP000070533"/>
    </source>
</evidence>
<evidence type="ECO:0000313" key="1">
    <source>
        <dbReference type="EMBL" id="KXA39891.1"/>
    </source>
</evidence>
<dbReference type="AlphaFoldDB" id="A0A133QAH9"/>
<gene>
    <name evidence="1" type="ORF">HMPREF3226_01102</name>
</gene>
<organism evidence="1 2">
    <name type="scientific">Prevotella corporis</name>
    <dbReference type="NCBI Taxonomy" id="28128"/>
    <lineage>
        <taxon>Bacteria</taxon>
        <taxon>Pseudomonadati</taxon>
        <taxon>Bacteroidota</taxon>
        <taxon>Bacteroidia</taxon>
        <taxon>Bacteroidales</taxon>
        <taxon>Prevotellaceae</taxon>
        <taxon>Prevotella</taxon>
    </lineage>
</organism>
<reference evidence="2" key="1">
    <citation type="submission" date="2016-01" db="EMBL/GenBank/DDBJ databases">
        <authorList>
            <person name="Mitreva M."/>
            <person name="Pepin K.H."/>
            <person name="Mihindukulasuriya K.A."/>
            <person name="Fulton R."/>
            <person name="Fronick C."/>
            <person name="O'Laughlin M."/>
            <person name="Miner T."/>
            <person name="Herter B."/>
            <person name="Rosa B.A."/>
            <person name="Cordes M."/>
            <person name="Tomlinson C."/>
            <person name="Wollam A."/>
            <person name="Palsikar V.B."/>
            <person name="Mardis E.R."/>
            <person name="Wilson R.K."/>
        </authorList>
    </citation>
    <scope>NUCLEOTIDE SEQUENCE [LARGE SCALE GENOMIC DNA]</scope>
    <source>
        <strain evidence="2">MJR7716</strain>
    </source>
</reference>